<reference evidence="3 4" key="1">
    <citation type="submission" date="2016-04" db="EMBL/GenBank/DDBJ databases">
        <title>Complete Genome Sequence of Chryseobacterium sp. IHBB 10212.</title>
        <authorList>
            <person name="Pal M."/>
            <person name="Swarnkar M.K."/>
            <person name="Kaushal K."/>
            <person name="Chhibber S."/>
            <person name="Singh A.K."/>
            <person name="Gulati A."/>
        </authorList>
    </citation>
    <scope>NUCLEOTIDE SEQUENCE [LARGE SCALE GENOMIC DNA]</scope>
    <source>
        <strain evidence="3 4">IHBB 10212</strain>
    </source>
</reference>
<keyword evidence="4" id="KW-1185">Reference proteome</keyword>
<dbReference type="Pfam" id="PF20712">
    <property type="entry name" value="CyanoTRADDas_TM"/>
    <property type="match status" value="1"/>
</dbReference>
<feature type="transmembrane region" description="Helical" evidence="1">
    <location>
        <begin position="139"/>
        <end position="160"/>
    </location>
</feature>
<proteinExistence type="predicted"/>
<dbReference type="KEGG" id="chh:A0O34_15920"/>
<organism evidence="3 4">
    <name type="scientific">Chryseobacterium glaciei</name>
    <dbReference type="NCBI Taxonomy" id="1685010"/>
    <lineage>
        <taxon>Bacteria</taxon>
        <taxon>Pseudomonadati</taxon>
        <taxon>Bacteroidota</taxon>
        <taxon>Flavobacteriia</taxon>
        <taxon>Flavobacteriales</taxon>
        <taxon>Weeksellaceae</taxon>
        <taxon>Chryseobacterium group</taxon>
        <taxon>Chryseobacterium</taxon>
    </lineage>
</organism>
<dbReference type="AlphaFoldDB" id="A0A172XYD8"/>
<feature type="domain" description="Cyanobacterial TRADD-N associated 2 transmembrane" evidence="2">
    <location>
        <begin position="129"/>
        <end position="197"/>
    </location>
</feature>
<dbReference type="Proteomes" id="UP000077824">
    <property type="component" value="Chromosome"/>
</dbReference>
<gene>
    <name evidence="3" type="ORF">A0O34_15920</name>
</gene>
<feature type="transmembrane region" description="Helical" evidence="1">
    <location>
        <begin position="29"/>
        <end position="49"/>
    </location>
</feature>
<dbReference type="EMBL" id="CP015199">
    <property type="protein sequence ID" value="ANF51906.1"/>
    <property type="molecule type" value="Genomic_DNA"/>
</dbReference>
<name>A0A172XYD8_9FLAO</name>
<accession>A0A172XYD8</accession>
<evidence type="ECO:0000313" key="3">
    <source>
        <dbReference type="EMBL" id="ANF51906.1"/>
    </source>
</evidence>
<feature type="transmembrane region" description="Helical" evidence="1">
    <location>
        <begin position="55"/>
        <end position="78"/>
    </location>
</feature>
<dbReference type="OrthoDB" id="1864065at2"/>
<dbReference type="STRING" id="1685010.A0O34_15920"/>
<evidence type="ECO:0000313" key="4">
    <source>
        <dbReference type="Proteomes" id="UP000077824"/>
    </source>
</evidence>
<evidence type="ECO:0000256" key="1">
    <source>
        <dbReference type="SAM" id="Phobius"/>
    </source>
</evidence>
<feature type="transmembrane region" description="Helical" evidence="1">
    <location>
        <begin position="166"/>
        <end position="189"/>
    </location>
</feature>
<sequence length="248" mass="28155">MFSLIDPIITETLKGIIEYFKKHQTIRNYSFFVSPLICTTCCIILNFYGDNFIEPIQVLLGALAVTFFILTSLALISLGDFKTNTEILANNLNDIKQEREKLIEKIGDDSVTNMARLTLNRMDEYYTINLDQAKTSYQWSIASIIIGLITLVTGIWLLFFMEKPNVTMGIISGASGILVEFIGACNIYIYNKSLSQLNLYFRQLATVQDTMLAVELCEKVSDENPKKIEITEKIILNLINRTRTSEDS</sequence>
<evidence type="ECO:0000259" key="2">
    <source>
        <dbReference type="Pfam" id="PF20712"/>
    </source>
</evidence>
<keyword evidence="1" id="KW-0812">Transmembrane</keyword>
<protein>
    <recommendedName>
        <fullName evidence="2">Cyanobacterial TRADD-N associated 2 transmembrane domain-containing protein</fullName>
    </recommendedName>
</protein>
<dbReference type="InterPro" id="IPR048567">
    <property type="entry name" value="CyanoTRADDas_TM"/>
</dbReference>
<keyword evidence="1" id="KW-0472">Membrane</keyword>
<keyword evidence="1" id="KW-1133">Transmembrane helix</keyword>
<dbReference type="RefSeq" id="WP_066756668.1">
    <property type="nucleotide sequence ID" value="NZ_CP015199.1"/>
</dbReference>